<feature type="compositionally biased region" description="Acidic residues" evidence="1">
    <location>
        <begin position="490"/>
        <end position="500"/>
    </location>
</feature>
<gene>
    <name evidence="2" type="ORF">C7212DRAFT_355530</name>
</gene>
<evidence type="ECO:0000313" key="3">
    <source>
        <dbReference type="Proteomes" id="UP000246991"/>
    </source>
</evidence>
<reference evidence="2 3" key="1">
    <citation type="submission" date="2018-03" db="EMBL/GenBank/DDBJ databases">
        <title>Genomes of Pezizomycetes fungi and the evolution of truffles.</title>
        <authorList>
            <person name="Murat C."/>
            <person name="Payen T."/>
            <person name="Noel B."/>
            <person name="Kuo A."/>
            <person name="Martin F.M."/>
        </authorList>
    </citation>
    <scope>NUCLEOTIDE SEQUENCE [LARGE SCALE GENOMIC DNA]</scope>
    <source>
        <strain evidence="2">091103-1</strain>
    </source>
</reference>
<keyword evidence="3" id="KW-1185">Reference proteome</keyword>
<dbReference type="PANTHER" id="PTHR43558:SF6">
    <property type="entry name" value="REDUCTASE, PUTATIVE (AFU_ORTHOLOGUE AFUA_3G10540)-RELATED"/>
    <property type="match status" value="1"/>
</dbReference>
<accession>A0A317T2X1</accession>
<feature type="region of interest" description="Disordered" evidence="1">
    <location>
        <begin position="872"/>
        <end position="898"/>
    </location>
</feature>
<protein>
    <submittedName>
        <fullName evidence="2">Uncharacterized protein</fullName>
    </submittedName>
</protein>
<organism evidence="2 3">
    <name type="scientific">Tuber magnatum</name>
    <name type="common">white Piedmont truffle</name>
    <dbReference type="NCBI Taxonomy" id="42249"/>
    <lineage>
        <taxon>Eukaryota</taxon>
        <taxon>Fungi</taxon>
        <taxon>Dikarya</taxon>
        <taxon>Ascomycota</taxon>
        <taxon>Pezizomycotina</taxon>
        <taxon>Pezizomycetes</taxon>
        <taxon>Pezizales</taxon>
        <taxon>Tuberaceae</taxon>
        <taxon>Tuber</taxon>
    </lineage>
</organism>
<name>A0A317T2X1_9PEZI</name>
<dbReference type="EMBL" id="PYWC01000006">
    <property type="protein sequence ID" value="PWW79756.1"/>
    <property type="molecule type" value="Genomic_DNA"/>
</dbReference>
<feature type="compositionally biased region" description="Basic and acidic residues" evidence="1">
    <location>
        <begin position="872"/>
        <end position="882"/>
    </location>
</feature>
<feature type="region of interest" description="Disordered" evidence="1">
    <location>
        <begin position="490"/>
        <end position="517"/>
    </location>
</feature>
<dbReference type="AlphaFoldDB" id="A0A317T2X1"/>
<dbReference type="Proteomes" id="UP000246991">
    <property type="component" value="Unassembled WGS sequence"/>
</dbReference>
<dbReference type="PANTHER" id="PTHR43558">
    <property type="entry name" value="REDUCTASE, PUTATIVE (AFU_ORTHOLOGUE AFUA_3G10540)-RELATED"/>
    <property type="match status" value="1"/>
</dbReference>
<dbReference type="STRING" id="42249.A0A317T2X1"/>
<dbReference type="InterPro" id="IPR053354">
    <property type="entry name" value="MGDG_epimerase"/>
</dbReference>
<evidence type="ECO:0000313" key="2">
    <source>
        <dbReference type="EMBL" id="PWW79756.1"/>
    </source>
</evidence>
<dbReference type="OrthoDB" id="539213at2759"/>
<evidence type="ECO:0000256" key="1">
    <source>
        <dbReference type="SAM" id="MobiDB-lite"/>
    </source>
</evidence>
<comment type="caution">
    <text evidence="2">The sequence shown here is derived from an EMBL/GenBank/DDBJ whole genome shotgun (WGS) entry which is preliminary data.</text>
</comment>
<proteinExistence type="predicted"/>
<sequence>MDPVPGASSTDTEPPLQRLFYGVSPPVNLTSLSCAEFCIAQIEAHIKHRKAHTTIGDNEHEEAVSSIGGRRRGPPTLAQLATARIVSTLRYDMKDGVRVLVQNCPEKLLRPILESPRLHYIAFRTLLHTHDTAQSSQGTETSAWAQVQRLAGEDVDSWVLRNERFIRQMPPTEQNSMLVSLDEAAEIWPDAEITPEHITLRRRKPPRENFTCFDELRAREIEFQPSSKKFAQTFKRLTNGVLEGLDWNNVVICGGMVLATMRCLSEEDSKACIDSDIDLWIYGLNPEEANKKIREIYNVWWRNLGPERKIMVMKNAKTLTLVSNYPERRIQIILKMAKSEVEVLLGFDLDPCAMCWNGKEVRMLPRCARALETGYTAFTMDLVYGHHLGDRRATQEIRVLKYASRGFGILIPASLMNTLTVDFDARKPKTPSCPQAYYRGRYGRYGNPHGRIVYSGKKAVKRIAFLAQDMIHRFYLGSTPLSALIRAEEGLSDEDSDDGEPPYGFVESVEESDGEGGVQTRQVIRAIVSAVNGRKQSIAQPNGREGVGAGFEVFMRMAALFRYEAEGRLRIDRDTLCSITYDDPDTYDNTPKYLWDPDFKFEDLSDEINAHNNSLFANLREAIEMLLGSDAPRGPDWKGYLSRRIRRVMFVDNIDEVFQKQITIPVCVPVALEEYVENTMRDACDQHGMPWSDEFRVLIPIHNPNNTTRVPPPVGRWNYRYWVIGNTTMWAKWDPRIDEIFEVLWSIFHMETQPESFAYRCNPDVIEDRSLAKTLAAKFDQRIIPASSLIPQAEQTALGSWPDAREKELFHEWMIYFPQVQSRTYTYDMHHTHYIEGRVRAFPDELWWNEEVDEASDGGNWAEWEDPLGKMKVRQDMQEMDRKRKRADSGGLEDMVIE</sequence>